<protein>
    <recommendedName>
        <fullName evidence="3">Protein kinase domain-containing protein</fullName>
    </recommendedName>
</protein>
<name>A0A369JC98_HYPMA</name>
<dbReference type="AlphaFoldDB" id="A0A369JC98"/>
<proteinExistence type="predicted"/>
<evidence type="ECO:0008006" key="3">
    <source>
        <dbReference type="Google" id="ProtNLM"/>
    </source>
</evidence>
<organism evidence="1 2">
    <name type="scientific">Hypsizygus marmoreus</name>
    <name type="common">White beech mushroom</name>
    <name type="synonym">Agaricus marmoreus</name>
    <dbReference type="NCBI Taxonomy" id="39966"/>
    <lineage>
        <taxon>Eukaryota</taxon>
        <taxon>Fungi</taxon>
        <taxon>Dikarya</taxon>
        <taxon>Basidiomycota</taxon>
        <taxon>Agaricomycotina</taxon>
        <taxon>Agaricomycetes</taxon>
        <taxon>Agaricomycetidae</taxon>
        <taxon>Agaricales</taxon>
        <taxon>Tricholomatineae</taxon>
        <taxon>Lyophyllaceae</taxon>
        <taxon>Hypsizygus</taxon>
    </lineage>
</organism>
<dbReference type="EMBL" id="LUEZ02000124">
    <property type="protein sequence ID" value="RDB16496.1"/>
    <property type="molecule type" value="Genomic_DNA"/>
</dbReference>
<dbReference type="InParanoid" id="A0A369JC98"/>
<keyword evidence="2" id="KW-1185">Reference proteome</keyword>
<reference evidence="1" key="1">
    <citation type="submission" date="2018-04" db="EMBL/GenBank/DDBJ databases">
        <title>Whole genome sequencing of Hypsizygus marmoreus.</title>
        <authorList>
            <person name="Choi I.-G."/>
            <person name="Min B."/>
            <person name="Kim J.-G."/>
            <person name="Kim S."/>
            <person name="Oh Y.-L."/>
            <person name="Kong W.-S."/>
            <person name="Park H."/>
            <person name="Jeong J."/>
            <person name="Song E.-S."/>
        </authorList>
    </citation>
    <scope>NUCLEOTIDE SEQUENCE [LARGE SCALE GENOMIC DNA]</scope>
    <source>
        <strain evidence="1">51987-8</strain>
    </source>
</reference>
<gene>
    <name evidence="1" type="ORF">Hypma_002853</name>
</gene>
<dbReference type="Proteomes" id="UP000076154">
    <property type="component" value="Unassembled WGS sequence"/>
</dbReference>
<accession>A0A369JC98</accession>
<sequence length="328" mass="37293">MGSIMALGVNSPPPALTHGKPKRRIFIAGVNVETTFERIDMCGCEFPLLPEGTLITRPPSFQLDNEISTAEWTQWGKDELLSESTLCFDCVTEHPDPRTGEKARFMLRMALHVDEDRNGTAQFVVEALRKEARVYAQDLAMFQGNHVPIHYGLWVAKTSWGETAICSILEHAGFPFQLQGKYDTQERRDAFGALITDLHHRGISHRQLGKPHGARHLLWDAKQDRPRVIDFKLACIQHDCIRCLPLSRYDSAPLHYIRCSELIQVGRYLELFGTRCVDDDAEVQKAVVLLKDYEQKNGEKRGYAKEDALDFQRTWIQRQQHQLGGPGG</sequence>
<evidence type="ECO:0000313" key="1">
    <source>
        <dbReference type="EMBL" id="RDB16496.1"/>
    </source>
</evidence>
<comment type="caution">
    <text evidence="1">The sequence shown here is derived from an EMBL/GenBank/DDBJ whole genome shotgun (WGS) entry which is preliminary data.</text>
</comment>
<dbReference type="OrthoDB" id="2817141at2759"/>
<evidence type="ECO:0000313" key="2">
    <source>
        <dbReference type="Proteomes" id="UP000076154"/>
    </source>
</evidence>